<dbReference type="RefSeq" id="WP_267621517.1">
    <property type="nucleotide sequence ID" value="NZ_JAODIW010000006.1"/>
</dbReference>
<keyword evidence="2" id="KW-0804">Transcription</keyword>
<proteinExistence type="predicted"/>
<dbReference type="Pfam" id="PF04967">
    <property type="entry name" value="HTH_10"/>
    <property type="match status" value="1"/>
</dbReference>
<feature type="domain" description="HTH bat-type" evidence="3">
    <location>
        <begin position="160"/>
        <end position="212"/>
    </location>
</feature>
<dbReference type="InterPro" id="IPR056531">
    <property type="entry name" value="HVO_A0563_N"/>
</dbReference>
<sequence length="220" mass="24144">MYEATFRIASDGAYAAATAGTDARIELWCNDHCDLLHVTGGDEAAEDAVLAAVRERVGVRDRLRGGDELVVVTDDCLREHETGTVEAYLDRHGPLLLPPLRYARGAKVCRLLALDPASLTACYRDLVTDGFSVDVESKREVGSVAQDGPLLTLDEVLPRLTGRQHETLTTAVEQGYYEIPRRTTTEKVAAAVGVERRTAEEHLRRAENKLIAALMPYLRG</sequence>
<reference evidence="5 6" key="1">
    <citation type="journal article" date="2019" name="Int. J. Syst. Evol. Microbiol.">
        <title>The Global Catalogue of Microorganisms (GCM) 10K type strain sequencing project: providing services to taxonomists for standard genome sequencing and annotation.</title>
        <authorList>
            <consortium name="The Broad Institute Genomics Platform"/>
            <consortium name="The Broad Institute Genome Sequencing Center for Infectious Disease"/>
            <person name="Wu L."/>
            <person name="Ma J."/>
        </authorList>
    </citation>
    <scope>NUCLEOTIDE SEQUENCE [LARGE SCALE GENOMIC DNA]</scope>
    <source>
        <strain evidence="5 6">CGMCC 1.12553</strain>
    </source>
</reference>
<evidence type="ECO:0000313" key="6">
    <source>
        <dbReference type="Proteomes" id="UP001595921"/>
    </source>
</evidence>
<dbReference type="EMBL" id="JBHSDS010000008">
    <property type="protein sequence ID" value="MFC4359668.1"/>
    <property type="molecule type" value="Genomic_DNA"/>
</dbReference>
<name>A0ABD5PFX0_9EURY</name>
<dbReference type="Proteomes" id="UP001595921">
    <property type="component" value="Unassembled WGS sequence"/>
</dbReference>
<dbReference type="InterPro" id="IPR036388">
    <property type="entry name" value="WH-like_DNA-bd_sf"/>
</dbReference>
<organism evidence="5 6">
    <name type="scientific">Halobium salinum</name>
    <dbReference type="NCBI Taxonomy" id="1364940"/>
    <lineage>
        <taxon>Archaea</taxon>
        <taxon>Methanobacteriati</taxon>
        <taxon>Methanobacteriota</taxon>
        <taxon>Stenosarchaea group</taxon>
        <taxon>Halobacteria</taxon>
        <taxon>Halobacteriales</taxon>
        <taxon>Haloferacaceae</taxon>
        <taxon>Halobium</taxon>
    </lineage>
</organism>
<dbReference type="AlphaFoldDB" id="A0ABD5PFX0"/>
<dbReference type="Gene3D" id="1.10.10.10">
    <property type="entry name" value="Winged helix-like DNA-binding domain superfamily/Winged helix DNA-binding domain"/>
    <property type="match status" value="1"/>
</dbReference>
<evidence type="ECO:0000256" key="1">
    <source>
        <dbReference type="ARBA" id="ARBA00023015"/>
    </source>
</evidence>
<gene>
    <name evidence="5" type="ORF">ACFO0N_17120</name>
</gene>
<dbReference type="PANTHER" id="PTHR34236:SF1">
    <property type="entry name" value="DIMETHYL SULFOXIDE REDUCTASE TRANSCRIPTIONAL ACTIVATOR"/>
    <property type="match status" value="1"/>
</dbReference>
<evidence type="ECO:0000259" key="4">
    <source>
        <dbReference type="Pfam" id="PF24280"/>
    </source>
</evidence>
<dbReference type="InterPro" id="IPR007050">
    <property type="entry name" value="HTH_bacterioopsin"/>
</dbReference>
<comment type="caution">
    <text evidence="5">The sequence shown here is derived from an EMBL/GenBank/DDBJ whole genome shotgun (WGS) entry which is preliminary data.</text>
</comment>
<evidence type="ECO:0000313" key="5">
    <source>
        <dbReference type="EMBL" id="MFC4359668.1"/>
    </source>
</evidence>
<evidence type="ECO:0000256" key="2">
    <source>
        <dbReference type="ARBA" id="ARBA00023163"/>
    </source>
</evidence>
<protein>
    <submittedName>
        <fullName evidence="5">Helix-turn-helix domain-containing protein</fullName>
    </submittedName>
</protein>
<keyword evidence="6" id="KW-1185">Reference proteome</keyword>
<accession>A0ABD5PFX0</accession>
<evidence type="ECO:0000259" key="3">
    <source>
        <dbReference type="Pfam" id="PF04967"/>
    </source>
</evidence>
<dbReference type="Pfam" id="PF24280">
    <property type="entry name" value="HVO_A0563_N"/>
    <property type="match status" value="1"/>
</dbReference>
<keyword evidence="1" id="KW-0805">Transcription regulation</keyword>
<dbReference type="PANTHER" id="PTHR34236">
    <property type="entry name" value="DIMETHYL SULFOXIDE REDUCTASE TRANSCRIPTIONAL ACTIVATOR"/>
    <property type="match status" value="1"/>
</dbReference>
<feature type="domain" description="HVO-A0563 N-terminal" evidence="4">
    <location>
        <begin position="3"/>
        <end position="150"/>
    </location>
</feature>